<evidence type="ECO:0000313" key="3">
    <source>
        <dbReference type="Proteomes" id="UP000324917"/>
    </source>
</evidence>
<dbReference type="Gene3D" id="3.40.50.2000">
    <property type="entry name" value="Glycogen Phosphorylase B"/>
    <property type="match status" value="2"/>
</dbReference>
<dbReference type="PANTHER" id="PTHR12526:SF609">
    <property type="entry name" value="LIPOPOLYSACCHARIDE BIOSYNTHESIS PROTEIN"/>
    <property type="match status" value="1"/>
</dbReference>
<dbReference type="AlphaFoldDB" id="A0A5A5RRJ0"/>
<protein>
    <submittedName>
        <fullName evidence="2">GDP-mannose-dependent alpha-(1-6)-phosphatidylinositol monomannoside mannosyltransferase</fullName>
        <ecNumber evidence="2">2.4.1.345</ecNumber>
    </submittedName>
</protein>
<feature type="domain" description="Glycosyl transferase family 1" evidence="1">
    <location>
        <begin position="62"/>
        <end position="230"/>
    </location>
</feature>
<dbReference type="InterPro" id="IPR001296">
    <property type="entry name" value="Glyco_trans_1"/>
</dbReference>
<dbReference type="EMBL" id="BHVP01000047">
    <property type="protein sequence ID" value="GCA75772.1"/>
    <property type="molecule type" value="Genomic_DNA"/>
</dbReference>
<keyword evidence="2" id="KW-0808">Transferase</keyword>
<organism evidence="2 3">
    <name type="scientific">Microcystis aeruginosa NIES-2520</name>
    <dbReference type="NCBI Taxonomy" id="2303982"/>
    <lineage>
        <taxon>Bacteria</taxon>
        <taxon>Bacillati</taxon>
        <taxon>Cyanobacteriota</taxon>
        <taxon>Cyanophyceae</taxon>
        <taxon>Oscillatoriophycideae</taxon>
        <taxon>Chroococcales</taxon>
        <taxon>Microcystaceae</taxon>
        <taxon>Microcystis</taxon>
    </lineage>
</organism>
<dbReference type="EC" id="2.4.1.345" evidence="2"/>
<sequence length="252" mass="28137">MGCDGSTLLAGILFLRKSLSVITEEFTDYLIKQGVQANKIVCIPNWVDINFIRPLPQQNNSFRNDHNLQEKFVVLYAGNIALTEGLETVIETAVRLKHLPEIVFIIVGEEKAIKNLQSYSQNCGADNLKFFPFQPREKLPEILAAANIGLIMQKRNVTIYNMPSKTPVWLASGRPIIASVPLNSPAARAIQQSQGGIIVSPEEPESLAQAILDLYTNPYKAERLGQQGRQFAVDYYSLEQALNQYEALFLSI</sequence>
<evidence type="ECO:0000259" key="1">
    <source>
        <dbReference type="Pfam" id="PF00534"/>
    </source>
</evidence>
<dbReference type="SUPFAM" id="SSF53756">
    <property type="entry name" value="UDP-Glycosyltransferase/glycogen phosphorylase"/>
    <property type="match status" value="1"/>
</dbReference>
<dbReference type="PANTHER" id="PTHR12526">
    <property type="entry name" value="GLYCOSYLTRANSFERASE"/>
    <property type="match status" value="1"/>
</dbReference>
<dbReference type="CDD" id="cd03794">
    <property type="entry name" value="GT4_WbuB-like"/>
    <property type="match status" value="1"/>
</dbReference>
<accession>A0A5A5RRJ0</accession>
<name>A0A5A5RRJ0_MICAE</name>
<evidence type="ECO:0000313" key="2">
    <source>
        <dbReference type="EMBL" id="GCA75772.1"/>
    </source>
</evidence>
<dbReference type="GO" id="GO:0043750">
    <property type="term" value="F:phosphatidylinositol alpha-mannosyltransferase activity"/>
    <property type="evidence" value="ECO:0007669"/>
    <property type="project" value="UniProtKB-EC"/>
</dbReference>
<reference evidence="2 3" key="1">
    <citation type="submission" date="2018-09" db="EMBL/GenBank/DDBJ databases">
        <title>Evolutionary history of phycoerythrin pigmentation in the water bloom-forming cyanobacterium Microcystis aeruginosa.</title>
        <authorList>
            <person name="Tanabe Y."/>
            <person name="Tanabe Y."/>
            <person name="Yamaguchi H."/>
        </authorList>
    </citation>
    <scope>NUCLEOTIDE SEQUENCE [LARGE SCALE GENOMIC DNA]</scope>
    <source>
        <strain evidence="2 3">NIES-2520</strain>
    </source>
</reference>
<dbReference type="RefSeq" id="WP_149987107.1">
    <property type="nucleotide sequence ID" value="NZ_BHVP01000047.1"/>
</dbReference>
<dbReference type="Proteomes" id="UP000324917">
    <property type="component" value="Unassembled WGS sequence"/>
</dbReference>
<gene>
    <name evidence="2" type="primary">pimB_4</name>
    <name evidence="2" type="ORF">MiTe_02608</name>
</gene>
<keyword evidence="2" id="KW-0328">Glycosyltransferase</keyword>
<comment type="caution">
    <text evidence="2">The sequence shown here is derived from an EMBL/GenBank/DDBJ whole genome shotgun (WGS) entry which is preliminary data.</text>
</comment>
<dbReference type="Pfam" id="PF00534">
    <property type="entry name" value="Glycos_transf_1"/>
    <property type="match status" value="1"/>
</dbReference>
<proteinExistence type="predicted"/>